<proteinExistence type="predicted"/>
<dbReference type="Gene3D" id="1.20.1250.20">
    <property type="entry name" value="MFS general substrate transporter like domains"/>
    <property type="match status" value="2"/>
</dbReference>
<dbReference type="RefSeq" id="WP_202828602.1">
    <property type="nucleotide sequence ID" value="NZ_JAEUXJ010000021.1"/>
</dbReference>
<organism evidence="9 10">
    <name type="scientific">Belnapia mucosa</name>
    <dbReference type="NCBI Taxonomy" id="2804532"/>
    <lineage>
        <taxon>Bacteria</taxon>
        <taxon>Pseudomonadati</taxon>
        <taxon>Pseudomonadota</taxon>
        <taxon>Alphaproteobacteria</taxon>
        <taxon>Acetobacterales</taxon>
        <taxon>Roseomonadaceae</taxon>
        <taxon>Belnapia</taxon>
    </lineage>
</organism>
<feature type="domain" description="Major facilitator superfamily (MFS) profile" evidence="8">
    <location>
        <begin position="7"/>
        <end position="382"/>
    </location>
</feature>
<evidence type="ECO:0000259" key="8">
    <source>
        <dbReference type="PROSITE" id="PS50850"/>
    </source>
</evidence>
<keyword evidence="6 7" id="KW-0472">Membrane</keyword>
<keyword evidence="10" id="KW-1185">Reference proteome</keyword>
<protein>
    <submittedName>
        <fullName evidence="9">MFS transporter</fullName>
    </submittedName>
</protein>
<keyword evidence="5 7" id="KW-1133">Transmembrane helix</keyword>
<reference evidence="9 10" key="1">
    <citation type="submission" date="2021-01" db="EMBL/GenBank/DDBJ databases">
        <title>Belnapia mucosa sp. nov. and Belnapia arida sp. nov., isolated from the Tabernas Desert (Almeria, Spain).</title>
        <authorList>
            <person name="Molina-Menor E."/>
            <person name="Vidal-Verdu A."/>
            <person name="Calonge A."/>
            <person name="Satari L."/>
            <person name="Pereto Magraner J."/>
            <person name="Porcar Miralles M."/>
        </authorList>
    </citation>
    <scope>NUCLEOTIDE SEQUENCE [LARGE SCALE GENOMIC DNA]</scope>
    <source>
        <strain evidence="9 10">T6</strain>
    </source>
</reference>
<feature type="transmembrane region" description="Helical" evidence="7">
    <location>
        <begin position="269"/>
        <end position="291"/>
    </location>
</feature>
<feature type="transmembrane region" description="Helical" evidence="7">
    <location>
        <begin position="203"/>
        <end position="227"/>
    </location>
</feature>
<evidence type="ECO:0000256" key="2">
    <source>
        <dbReference type="ARBA" id="ARBA00022448"/>
    </source>
</evidence>
<feature type="transmembrane region" description="Helical" evidence="7">
    <location>
        <begin position="129"/>
        <end position="151"/>
    </location>
</feature>
<dbReference type="EMBL" id="JAEUXJ010000021">
    <property type="protein sequence ID" value="MBL6458860.1"/>
    <property type="molecule type" value="Genomic_DNA"/>
</dbReference>
<sequence>MQAHWRALTVLTVARTSMGFQFQSIASVSPELVMQLGLSYADLGTLIGLYFLPGLALALPGAALGRHFGDKRVVSFGLLLMVAGGLATTWASDFASLAAARLLSGVGGVLLNVLMAKMVTDWFAGRREIVLAMAVFVNSFPIGVGLATLSLGTLAGLAGWSASFAATAALALAALLLLTLAYAKHPNDGIGTTAGGVISASEAMLVCLAGAVWGIFNGAFAVMFGFAPTFLAGEGLNPTQAGLLVGIATWLVAASAPVGGIVAQTWGRLAMLMAVGALGWAACLATLALAVGFAGPALISAGLLMGLPIGVIMSMPSQALRPESRAVGMGLFYTWLYIGHGLMPPTAGWLQDLTGSAELPLLLTAMLVGGMLPLYGLFQAVVQRRAAAPAASDANGPFCNRVGQ</sequence>
<accession>A0ABS1VB04</accession>
<dbReference type="InterPro" id="IPR011701">
    <property type="entry name" value="MFS"/>
</dbReference>
<feature type="transmembrane region" description="Helical" evidence="7">
    <location>
        <begin position="297"/>
        <end position="315"/>
    </location>
</feature>
<dbReference type="InterPro" id="IPR020846">
    <property type="entry name" value="MFS_dom"/>
</dbReference>
<dbReference type="InterPro" id="IPR036259">
    <property type="entry name" value="MFS_trans_sf"/>
</dbReference>
<evidence type="ECO:0000256" key="6">
    <source>
        <dbReference type="ARBA" id="ARBA00023136"/>
    </source>
</evidence>
<evidence type="ECO:0000313" key="10">
    <source>
        <dbReference type="Proteomes" id="UP000606490"/>
    </source>
</evidence>
<dbReference type="PROSITE" id="PS50850">
    <property type="entry name" value="MFS"/>
    <property type="match status" value="1"/>
</dbReference>
<evidence type="ECO:0000256" key="5">
    <source>
        <dbReference type="ARBA" id="ARBA00022989"/>
    </source>
</evidence>
<feature type="transmembrane region" description="Helical" evidence="7">
    <location>
        <begin position="239"/>
        <end position="262"/>
    </location>
</feature>
<keyword evidence="3" id="KW-1003">Cell membrane</keyword>
<dbReference type="InterPro" id="IPR050171">
    <property type="entry name" value="MFS_Transporters"/>
</dbReference>
<dbReference type="Proteomes" id="UP000606490">
    <property type="component" value="Unassembled WGS sequence"/>
</dbReference>
<evidence type="ECO:0000256" key="7">
    <source>
        <dbReference type="SAM" id="Phobius"/>
    </source>
</evidence>
<dbReference type="PANTHER" id="PTHR23517:SF3">
    <property type="entry name" value="INTEGRAL MEMBRANE TRANSPORT PROTEIN"/>
    <property type="match status" value="1"/>
</dbReference>
<dbReference type="PANTHER" id="PTHR23517">
    <property type="entry name" value="RESISTANCE PROTEIN MDTM, PUTATIVE-RELATED-RELATED"/>
    <property type="match status" value="1"/>
</dbReference>
<comment type="caution">
    <text evidence="9">The sequence shown here is derived from an EMBL/GenBank/DDBJ whole genome shotgun (WGS) entry which is preliminary data.</text>
</comment>
<evidence type="ECO:0000256" key="4">
    <source>
        <dbReference type="ARBA" id="ARBA00022692"/>
    </source>
</evidence>
<comment type="subcellular location">
    <subcellularLocation>
        <location evidence="1">Cell membrane</location>
        <topology evidence="1">Multi-pass membrane protein</topology>
    </subcellularLocation>
</comment>
<feature type="transmembrane region" description="Helical" evidence="7">
    <location>
        <begin position="327"/>
        <end position="347"/>
    </location>
</feature>
<evidence type="ECO:0000256" key="3">
    <source>
        <dbReference type="ARBA" id="ARBA00022475"/>
    </source>
</evidence>
<feature type="transmembrane region" description="Helical" evidence="7">
    <location>
        <begin position="98"/>
        <end position="117"/>
    </location>
</feature>
<feature type="transmembrane region" description="Helical" evidence="7">
    <location>
        <begin position="73"/>
        <end position="92"/>
    </location>
</feature>
<feature type="transmembrane region" description="Helical" evidence="7">
    <location>
        <begin position="157"/>
        <end position="182"/>
    </location>
</feature>
<feature type="transmembrane region" description="Helical" evidence="7">
    <location>
        <begin position="43"/>
        <end position="64"/>
    </location>
</feature>
<feature type="transmembrane region" description="Helical" evidence="7">
    <location>
        <begin position="359"/>
        <end position="378"/>
    </location>
</feature>
<gene>
    <name evidence="9" type="ORF">JMJ55_26360</name>
</gene>
<dbReference type="Pfam" id="PF07690">
    <property type="entry name" value="MFS_1"/>
    <property type="match status" value="1"/>
</dbReference>
<evidence type="ECO:0000313" key="9">
    <source>
        <dbReference type="EMBL" id="MBL6458860.1"/>
    </source>
</evidence>
<name>A0ABS1VB04_9PROT</name>
<dbReference type="SUPFAM" id="SSF103473">
    <property type="entry name" value="MFS general substrate transporter"/>
    <property type="match status" value="1"/>
</dbReference>
<keyword evidence="4 7" id="KW-0812">Transmembrane</keyword>
<keyword evidence="2" id="KW-0813">Transport</keyword>
<evidence type="ECO:0000256" key="1">
    <source>
        <dbReference type="ARBA" id="ARBA00004651"/>
    </source>
</evidence>